<keyword evidence="6" id="KW-1185">Reference proteome</keyword>
<dbReference type="SUPFAM" id="SSF53335">
    <property type="entry name" value="S-adenosyl-L-methionine-dependent methyltransferases"/>
    <property type="match status" value="1"/>
</dbReference>
<dbReference type="OrthoDB" id="1637728at2"/>
<dbReference type="Pfam" id="PF01555">
    <property type="entry name" value="N6_N4_Mtase"/>
    <property type="match status" value="1"/>
</dbReference>
<dbReference type="GO" id="GO:0008170">
    <property type="term" value="F:N-methyltransferase activity"/>
    <property type="evidence" value="ECO:0007669"/>
    <property type="project" value="InterPro"/>
</dbReference>
<dbReference type="InterPro" id="IPR001091">
    <property type="entry name" value="RM_Methyltransferase"/>
</dbReference>
<accession>A0A1G9LRW4</accession>
<evidence type="ECO:0000313" key="5">
    <source>
        <dbReference type="EMBL" id="SDL64215.1"/>
    </source>
</evidence>
<dbReference type="GO" id="GO:0003677">
    <property type="term" value="F:DNA binding"/>
    <property type="evidence" value="ECO:0007669"/>
    <property type="project" value="InterPro"/>
</dbReference>
<evidence type="ECO:0000313" key="6">
    <source>
        <dbReference type="Proteomes" id="UP000199202"/>
    </source>
</evidence>
<dbReference type="Proteomes" id="UP000199202">
    <property type="component" value="Unassembled WGS sequence"/>
</dbReference>
<keyword evidence="2" id="KW-0808">Transferase</keyword>
<evidence type="ECO:0000259" key="4">
    <source>
        <dbReference type="Pfam" id="PF01555"/>
    </source>
</evidence>
<sequence>MSESVLPSVLATGQLQSRVQRQGRYVAESMRHPGKMLPSIASQIISAFTEPGDLVVDPMCGIGTTLVEAVHLGRHVAGMEYEADFAALTAANVQHARSQGAAGFARVACGDARNIATVLGDLQGMAALVLTSPPYGMRTHGHVQCGSREGGGPVKKSNHRYSTNKGNLAHQRLPQLMEGFGQILAGCRELLQPGGVVAITIRPIRVDGQLVDLPGQVIETAEAAGLVLTHRLAALLCGLRDGRLINRASFFQMLEAWRSQEKGQPVCAAAHEDLLILRIPKPSPRSR</sequence>
<proteinExistence type="inferred from homology"/>
<dbReference type="EMBL" id="FNDJ01000028">
    <property type="protein sequence ID" value="SDL64215.1"/>
    <property type="molecule type" value="Genomic_DNA"/>
</dbReference>
<feature type="domain" description="DNA methylase N-4/N-6" evidence="4">
    <location>
        <begin position="30"/>
        <end position="88"/>
    </location>
</feature>
<evidence type="ECO:0000256" key="2">
    <source>
        <dbReference type="ARBA" id="ARBA00022679"/>
    </source>
</evidence>
<dbReference type="EC" id="2.1.1.-" evidence="3"/>
<evidence type="ECO:0000256" key="1">
    <source>
        <dbReference type="ARBA" id="ARBA00022603"/>
    </source>
</evidence>
<gene>
    <name evidence="5" type="ORF">SAMN05421869_12887</name>
</gene>
<organism evidence="5 6">
    <name type="scientific">Nonomuraea jiangxiensis</name>
    <dbReference type="NCBI Taxonomy" id="633440"/>
    <lineage>
        <taxon>Bacteria</taxon>
        <taxon>Bacillati</taxon>
        <taxon>Actinomycetota</taxon>
        <taxon>Actinomycetes</taxon>
        <taxon>Streptosporangiales</taxon>
        <taxon>Streptosporangiaceae</taxon>
        <taxon>Nonomuraea</taxon>
    </lineage>
</organism>
<keyword evidence="1 5" id="KW-0489">Methyltransferase</keyword>
<dbReference type="GO" id="GO:0032259">
    <property type="term" value="P:methylation"/>
    <property type="evidence" value="ECO:0007669"/>
    <property type="project" value="UniProtKB-KW"/>
</dbReference>
<dbReference type="RefSeq" id="WP_090945338.1">
    <property type="nucleotide sequence ID" value="NZ_FNDJ01000028.1"/>
</dbReference>
<dbReference type="STRING" id="633440.SAMN05421869_12887"/>
<dbReference type="AlphaFoldDB" id="A0A1G9LRW4"/>
<evidence type="ECO:0000256" key="3">
    <source>
        <dbReference type="RuleBase" id="RU362026"/>
    </source>
</evidence>
<reference evidence="5 6" key="1">
    <citation type="submission" date="2016-10" db="EMBL/GenBank/DDBJ databases">
        <authorList>
            <person name="de Groot N.N."/>
        </authorList>
    </citation>
    <scope>NUCLEOTIDE SEQUENCE [LARGE SCALE GENOMIC DNA]</scope>
    <source>
        <strain evidence="5 6">CGMCC 4.6533</strain>
    </source>
</reference>
<dbReference type="InterPro" id="IPR002941">
    <property type="entry name" value="DNA_methylase_N4/N6"/>
</dbReference>
<name>A0A1G9LRW4_9ACTN</name>
<comment type="similarity">
    <text evidence="3">Belongs to the N(4)/N(6)-methyltransferase family.</text>
</comment>
<protein>
    <recommendedName>
        <fullName evidence="3">Methyltransferase</fullName>
        <ecNumber evidence="3">2.1.1.-</ecNumber>
    </recommendedName>
</protein>
<dbReference type="InterPro" id="IPR029063">
    <property type="entry name" value="SAM-dependent_MTases_sf"/>
</dbReference>
<dbReference type="PRINTS" id="PR00508">
    <property type="entry name" value="S21N4MTFRASE"/>
</dbReference>
<dbReference type="Gene3D" id="3.40.50.150">
    <property type="entry name" value="Vaccinia Virus protein VP39"/>
    <property type="match status" value="2"/>
</dbReference>